<evidence type="ECO:0000259" key="8">
    <source>
        <dbReference type="Pfam" id="PF02687"/>
    </source>
</evidence>
<feature type="domain" description="ABC3 transporter permease C-terminal" evidence="8">
    <location>
        <begin position="664"/>
        <end position="769"/>
    </location>
</feature>
<feature type="transmembrane region" description="Helical" evidence="7">
    <location>
        <begin position="311"/>
        <end position="336"/>
    </location>
</feature>
<keyword evidence="6 7" id="KW-0472">Membrane</keyword>
<feature type="domain" description="MacB-like periplasmic core" evidence="9">
    <location>
        <begin position="433"/>
        <end position="603"/>
    </location>
</feature>
<evidence type="ECO:0000256" key="2">
    <source>
        <dbReference type="ARBA" id="ARBA00005236"/>
    </source>
</evidence>
<dbReference type="PANTHER" id="PTHR30489:SF0">
    <property type="entry name" value="LIPOPROTEIN-RELEASING SYSTEM TRANSMEMBRANE PROTEIN LOLE"/>
    <property type="match status" value="1"/>
</dbReference>
<protein>
    <submittedName>
        <fullName evidence="10">Putative ABC transport system permease protein</fullName>
    </submittedName>
</protein>
<dbReference type="GO" id="GO:0044874">
    <property type="term" value="P:lipoprotein localization to outer membrane"/>
    <property type="evidence" value="ECO:0007669"/>
    <property type="project" value="TreeGrafter"/>
</dbReference>
<feature type="transmembrane region" description="Helical" evidence="7">
    <location>
        <begin position="20"/>
        <end position="43"/>
    </location>
</feature>
<evidence type="ECO:0000256" key="3">
    <source>
        <dbReference type="ARBA" id="ARBA00022475"/>
    </source>
</evidence>
<name>A0A4V2UN21_9PROT</name>
<evidence type="ECO:0000256" key="1">
    <source>
        <dbReference type="ARBA" id="ARBA00004651"/>
    </source>
</evidence>
<evidence type="ECO:0000313" key="11">
    <source>
        <dbReference type="Proteomes" id="UP000295304"/>
    </source>
</evidence>
<keyword evidence="3" id="KW-1003">Cell membrane</keyword>
<feature type="transmembrane region" description="Helical" evidence="7">
    <location>
        <begin position="655"/>
        <end position="678"/>
    </location>
</feature>
<organism evidence="10 11">
    <name type="scientific">Varunaivibrio sulfuroxidans</name>
    <dbReference type="NCBI Taxonomy" id="1773489"/>
    <lineage>
        <taxon>Bacteria</taxon>
        <taxon>Pseudomonadati</taxon>
        <taxon>Pseudomonadota</taxon>
        <taxon>Alphaproteobacteria</taxon>
        <taxon>Rhodospirillales</taxon>
        <taxon>Magnetovibrionaceae</taxon>
        <taxon>Varunaivibrio</taxon>
    </lineage>
</organism>
<evidence type="ECO:0000256" key="6">
    <source>
        <dbReference type="ARBA" id="ARBA00023136"/>
    </source>
</evidence>
<comment type="subcellular location">
    <subcellularLocation>
        <location evidence="1">Cell membrane</location>
        <topology evidence="1">Multi-pass membrane protein</topology>
    </subcellularLocation>
</comment>
<dbReference type="PANTHER" id="PTHR30489">
    <property type="entry name" value="LIPOPROTEIN-RELEASING SYSTEM TRANSMEMBRANE PROTEIN LOLE"/>
    <property type="match status" value="1"/>
</dbReference>
<dbReference type="EMBL" id="SLZW01000011">
    <property type="protein sequence ID" value="TCS60361.1"/>
    <property type="molecule type" value="Genomic_DNA"/>
</dbReference>
<dbReference type="OrthoDB" id="5137249at2"/>
<accession>A0A4V2UN21</accession>
<evidence type="ECO:0000256" key="4">
    <source>
        <dbReference type="ARBA" id="ARBA00022692"/>
    </source>
</evidence>
<feature type="domain" description="ABC3 transporter permease C-terminal" evidence="8">
    <location>
        <begin position="273"/>
        <end position="389"/>
    </location>
</feature>
<gene>
    <name evidence="10" type="ORF">EDD55_11162</name>
</gene>
<dbReference type="InterPro" id="IPR025857">
    <property type="entry name" value="MacB_PCD"/>
</dbReference>
<keyword evidence="4 7" id="KW-0812">Transmembrane</keyword>
<feature type="transmembrane region" description="Helical" evidence="7">
    <location>
        <begin position="434"/>
        <end position="454"/>
    </location>
</feature>
<dbReference type="InterPro" id="IPR003838">
    <property type="entry name" value="ABC3_permease_C"/>
</dbReference>
<dbReference type="InterPro" id="IPR051447">
    <property type="entry name" value="Lipoprotein-release_system"/>
</dbReference>
<dbReference type="Pfam" id="PF02687">
    <property type="entry name" value="FtsX"/>
    <property type="match status" value="2"/>
</dbReference>
<reference evidence="10 11" key="1">
    <citation type="submission" date="2019-03" db="EMBL/GenBank/DDBJ databases">
        <title>Genomic Encyclopedia of Type Strains, Phase IV (KMG-IV): sequencing the most valuable type-strain genomes for metagenomic binning, comparative biology and taxonomic classification.</title>
        <authorList>
            <person name="Goeker M."/>
        </authorList>
    </citation>
    <scope>NUCLEOTIDE SEQUENCE [LARGE SCALE GENOMIC DNA]</scope>
    <source>
        <strain evidence="10 11">DSM 101688</strain>
    </source>
</reference>
<proteinExistence type="inferred from homology"/>
<comment type="similarity">
    <text evidence="2">Belongs to the ABC-4 integral membrane protein family. LolC/E subfamily.</text>
</comment>
<sequence>MTPLNRKILRDLWGIKAQALAIALVIGSGVAVYIMSLGTLYSLEETRDAYYERYRFAQVFAPMKRAPKRLESAIAAIPGVKTVTTRIIKTATLDVPDLAEPATGRLISFPETDEQRLNKLHLRQGRLLTPGHPDDVLINEAFARAHNFTPGSTFTAIINGHKRTLNIVGIVLSPEYVYALGPGALMPDDERFAVIWMGQKAMEAAFDLNGAFTEASMTLERGASENGVIAALDRITAPYGGIRAYGRKDQISNWFVTNEISQLRAMGNFAPPLFLGIAAFLLHIVVSRLIQTEREQIGLLKAFGYANEQIAWLYIKLVLVIVMAGLAIGCAFGTWLGRGMTEVYTEYFRFPFLYYIVDGSIYLTAALIGIVVGLAGAVFSVWRAARLTPAVAMTPPPPTAYRTAWIERLLRLRTLSEPNRMILRHALRWPLRSGLNVLGAALAVSILVSAIFFLDSMDRLVDFQFFRVQRQDVTVTFTDTHPQTAMAEIAHLPGVLAAEPFRSVPVRLIVGHRKRYENIIAIASDAHMFRPLSTTDTPLRLPKHGLALSTKLAEILHVGLGDRITVEVKEGRRPVVTLPVTALVDEYIATPVYMNMAALNRLLGQAPSASGASLRIDSSQAERLYRRLKGMPSVASISIHRSVVQNFRRTIEENMGVMITFNIMFAVIIALGVVYNSARISLSERSRELASLRILGFTRREAAYILLGELALLIVPALPLGCLLGYGQAALWTALMDTELFRMPLVVSRDTYTWSIVIVLGAAAVSALLVRRRLDAMNLVQALKTRE</sequence>
<feature type="transmembrane region" description="Helical" evidence="7">
    <location>
        <begin position="352"/>
        <end position="379"/>
    </location>
</feature>
<evidence type="ECO:0000259" key="9">
    <source>
        <dbReference type="Pfam" id="PF12704"/>
    </source>
</evidence>
<dbReference type="Proteomes" id="UP000295304">
    <property type="component" value="Unassembled WGS sequence"/>
</dbReference>
<comment type="caution">
    <text evidence="10">The sequence shown here is derived from an EMBL/GenBank/DDBJ whole genome shotgun (WGS) entry which is preliminary data.</text>
</comment>
<dbReference type="GO" id="GO:0098797">
    <property type="term" value="C:plasma membrane protein complex"/>
    <property type="evidence" value="ECO:0007669"/>
    <property type="project" value="TreeGrafter"/>
</dbReference>
<dbReference type="Pfam" id="PF12704">
    <property type="entry name" value="MacB_PCD"/>
    <property type="match status" value="1"/>
</dbReference>
<evidence type="ECO:0000313" key="10">
    <source>
        <dbReference type="EMBL" id="TCS60361.1"/>
    </source>
</evidence>
<evidence type="ECO:0000256" key="5">
    <source>
        <dbReference type="ARBA" id="ARBA00022989"/>
    </source>
</evidence>
<feature type="transmembrane region" description="Helical" evidence="7">
    <location>
        <begin position="703"/>
        <end position="731"/>
    </location>
</feature>
<evidence type="ECO:0000256" key="7">
    <source>
        <dbReference type="SAM" id="Phobius"/>
    </source>
</evidence>
<dbReference type="AlphaFoldDB" id="A0A4V2UN21"/>
<feature type="transmembrane region" description="Helical" evidence="7">
    <location>
        <begin position="269"/>
        <end position="290"/>
    </location>
</feature>
<dbReference type="RefSeq" id="WP_132940058.1">
    <property type="nucleotide sequence ID" value="NZ_CP119676.1"/>
</dbReference>
<keyword evidence="5 7" id="KW-1133">Transmembrane helix</keyword>
<feature type="transmembrane region" description="Helical" evidence="7">
    <location>
        <begin position="751"/>
        <end position="770"/>
    </location>
</feature>
<keyword evidence="11" id="KW-1185">Reference proteome</keyword>